<evidence type="ECO:0000313" key="1">
    <source>
        <dbReference type="EMBL" id="MDH8678797.1"/>
    </source>
</evidence>
<dbReference type="RefSeq" id="WP_281094687.1">
    <property type="nucleotide sequence ID" value="NZ_JARYZI010000007.1"/>
</dbReference>
<keyword evidence="2" id="KW-1185">Reference proteome</keyword>
<gene>
    <name evidence="1" type="ORF">QE109_11595</name>
</gene>
<comment type="caution">
    <text evidence="1">The sequence shown here is derived from an EMBL/GenBank/DDBJ whole genome shotgun (WGS) entry which is preliminary data.</text>
</comment>
<evidence type="ECO:0000313" key="2">
    <source>
        <dbReference type="Proteomes" id="UP001158045"/>
    </source>
</evidence>
<dbReference type="Proteomes" id="UP001158045">
    <property type="component" value="Unassembled WGS sequence"/>
</dbReference>
<proteinExistence type="predicted"/>
<sequence>MNLAIICFLGTDLDLELRNYTTLFMRGFDIGITNHPIAFMHEQTFLACHKTEYYDLVHMVFEEISISRVILLIEELKNKHAIYNTVKFSFTCLSNNEINTSMSHKELIVQLTKAAKKQFNGCIIQHCITKTLTSRKQCNAVEDDGLYFGRHSKLKRILNQTKTKKQVYALDTPVGIKILDHVKFNPVDT</sequence>
<dbReference type="EMBL" id="JARYZI010000007">
    <property type="protein sequence ID" value="MDH8678797.1"/>
    <property type="molecule type" value="Genomic_DNA"/>
</dbReference>
<organism evidence="1 2">
    <name type="scientific">Fusibacter bizertensis</name>
    <dbReference type="NCBI Taxonomy" id="1488331"/>
    <lineage>
        <taxon>Bacteria</taxon>
        <taxon>Bacillati</taxon>
        <taxon>Bacillota</taxon>
        <taxon>Clostridia</taxon>
        <taxon>Eubacteriales</taxon>
        <taxon>Eubacteriales Family XII. Incertae Sedis</taxon>
        <taxon>Fusibacter</taxon>
    </lineage>
</organism>
<protein>
    <submittedName>
        <fullName evidence="1">Uncharacterized protein</fullName>
    </submittedName>
</protein>
<name>A0ABT6NEH7_9FIRM</name>
<reference evidence="1 2" key="1">
    <citation type="submission" date="2023-04" db="EMBL/GenBank/DDBJ databases">
        <title>Fusibacter bizertensis strain WBS, isolated from littoral bottom sediments of the Arctic seas - biochemical and genomic analysis.</title>
        <authorList>
            <person name="Brioukhanov A.L."/>
        </authorList>
    </citation>
    <scope>NUCLEOTIDE SEQUENCE [LARGE SCALE GENOMIC DNA]</scope>
    <source>
        <strain evidence="1 2">WBS</strain>
    </source>
</reference>
<accession>A0ABT6NEH7</accession>